<evidence type="ECO:0000256" key="10">
    <source>
        <dbReference type="HAMAP-Rule" id="MF_00028"/>
    </source>
</evidence>
<keyword evidence="8 10" id="KW-0315">Glutamine amidotransferase</keyword>
<dbReference type="NCBIfam" id="TIGR03160">
    <property type="entry name" value="cobT_DBIPRT"/>
    <property type="match status" value="1"/>
</dbReference>
<comment type="caution">
    <text evidence="14">The sequence shown here is derived from an EMBL/GenBank/DDBJ whole genome shotgun (WGS) entry which is preliminary data.</text>
</comment>
<dbReference type="InterPro" id="IPR023195">
    <property type="entry name" value="Nict_dMeBzImd_PRibTrfase_N"/>
</dbReference>
<reference evidence="14 15" key="1">
    <citation type="submission" date="2016-10" db="EMBL/GenBank/DDBJ databases">
        <title>Draft genome sequences of four alkaliphilic bacteria belonging to the Anaerobacillus genus.</title>
        <authorList>
            <person name="Bassil N.M."/>
            <person name="Lloyd J.R."/>
        </authorList>
    </citation>
    <scope>NUCLEOTIDE SEQUENCE [LARGE SCALE GENOMIC DNA]</scope>
    <source>
        <strain evidence="14 15">DSM 18345</strain>
    </source>
</reference>
<dbReference type="Pfam" id="PF07685">
    <property type="entry name" value="GATase_3"/>
    <property type="match status" value="1"/>
</dbReference>
<sequence>MSKALPLMIQGTHSDAGKSVVVTAFCRIFKQDGYHTAPFKSQNMALNSYITLDGKEIGRAQGVQAEAAGVLATTDMNPILIKPNRENESQIVVHGKPYKNMQAGQYRSEFFYQGLQLIEEALTSLSEKYERIVIEGAGSPAEINLNDRELVNMRVANIADAPVILVGDIDKGGVFASLVGTLQLLSSSDRDRVIGVIINKFHGDIKLLEPGLTWFEEYTGKTVLGVIPYLRNLNIDAEDSVILDRYKADEDKTKDIDIAVIQYPKISNFTDVDPFFVESDCHVRFITKADQLKQPDLIILPGSKNTIEDLLFLKKNGLMDKILALHNDHKPIIFGICGGFQMLGLSIEDPDEIESTHLKESGLGLLPLKTTITTEKTTILSEGTLSFGDTLTHVTGYEIHMGKTAFVGDYEPFIQMEDKEEGCKNADERVLGMYFHGIFHNDEFRKNLLNKIRLEKGLLELNERISFQQIRESAFDRLADHVRKHVQLDKINEKMKEFHLRRKKMTKFTNYSIPALDKDTGHQVNEYMNTLTKPPGSLGRLEELARNLAEMTSNPFPIVTPPGVIVFAADHGITDEGVSAFPQEVTGQMVKNFLTGGAAINVFSKQISAQFEIVDIGVATDIEGEALISKKVRYGTGNFSKENAMTRDEAKKALEVGFTEAEKLIQKGVKCLILGEMGIGNTTTSSAILAAISGKDIQSLVGFGTGIPQEKIIHKQQVIEEALKARKPDPTDPIDILSKVGGLEIAGMAGAMLAAASNRIPILVDGFICTVAALVAKLISPDAANYMIVSHRSVEPGHLTAIKLLEKEPLIDLRLRLGEGSGAAVAFPLLESATLMLKEMATFTSAGVSDKA</sequence>
<dbReference type="PROSITE" id="PS51273">
    <property type="entry name" value="GATASE_TYPE_1"/>
    <property type="match status" value="1"/>
</dbReference>
<dbReference type="InterPro" id="IPR029062">
    <property type="entry name" value="Class_I_gatase-like"/>
</dbReference>
<comment type="pathway">
    <text evidence="2 10">Cofactor biosynthesis; adenosylcobalamin biosynthesis.</text>
</comment>
<dbReference type="Gene3D" id="1.10.1610.10">
    <property type="match status" value="1"/>
</dbReference>
<dbReference type="Pfam" id="PF01656">
    <property type="entry name" value="CbiA"/>
    <property type="match status" value="1"/>
</dbReference>
<organism evidence="14 15">
    <name type="scientific">Anaerobacillus alkalilacustris</name>
    <dbReference type="NCBI Taxonomy" id="393763"/>
    <lineage>
        <taxon>Bacteria</taxon>
        <taxon>Bacillati</taxon>
        <taxon>Bacillota</taxon>
        <taxon>Bacilli</taxon>
        <taxon>Bacillales</taxon>
        <taxon>Bacillaceae</taxon>
        <taxon>Anaerobacillus</taxon>
    </lineage>
</organism>
<dbReference type="Gene3D" id="3.40.50.300">
    <property type="entry name" value="P-loop containing nucleotide triphosphate hydrolases"/>
    <property type="match status" value="1"/>
</dbReference>
<gene>
    <name evidence="11" type="primary">cobT</name>
    <name evidence="10" type="synonym">cobQ</name>
    <name evidence="14" type="ORF">BKP37_08575</name>
</gene>
<dbReference type="Gene3D" id="3.40.50.880">
    <property type="match status" value="1"/>
</dbReference>
<evidence type="ECO:0000256" key="11">
    <source>
        <dbReference type="HAMAP-Rule" id="MF_00230"/>
    </source>
</evidence>
<feature type="domain" description="CobB/CobQ-like glutamine amidotransferase" evidence="13">
    <location>
        <begin position="257"/>
        <end position="444"/>
    </location>
</feature>
<dbReference type="InterPro" id="IPR047045">
    <property type="entry name" value="CobQ_N"/>
</dbReference>
<feature type="active site" evidence="10">
    <location>
        <position position="436"/>
    </location>
</feature>
<dbReference type="InterPro" id="IPR017846">
    <property type="entry name" value="Nict_dMeBzImd_PRibTrfase_bact"/>
</dbReference>
<dbReference type="HAMAP" id="MF_00230">
    <property type="entry name" value="CobT"/>
    <property type="match status" value="1"/>
</dbReference>
<evidence type="ECO:0000256" key="4">
    <source>
        <dbReference type="ARBA" id="ARBA00007110"/>
    </source>
</evidence>
<dbReference type="Gene3D" id="3.40.50.10210">
    <property type="match status" value="1"/>
</dbReference>
<keyword evidence="15" id="KW-1185">Reference proteome</keyword>
<dbReference type="GO" id="GO:0009236">
    <property type="term" value="P:cobalamin biosynthetic process"/>
    <property type="evidence" value="ECO:0007669"/>
    <property type="project" value="UniProtKB-UniRule"/>
</dbReference>
<evidence type="ECO:0000313" key="14">
    <source>
        <dbReference type="EMBL" id="OIJ14391.1"/>
    </source>
</evidence>
<feature type="active site" description="Nucleophile" evidence="10">
    <location>
        <position position="337"/>
    </location>
</feature>
<keyword evidence="5 10" id="KW-0169">Cobalamin biosynthesis</keyword>
<comment type="similarity">
    <text evidence="4 11">Belongs to the CobT family.</text>
</comment>
<evidence type="ECO:0000256" key="5">
    <source>
        <dbReference type="ARBA" id="ARBA00022573"/>
    </source>
</evidence>
<dbReference type="PANTHER" id="PTHR21343">
    <property type="entry name" value="DETHIOBIOTIN SYNTHETASE"/>
    <property type="match status" value="1"/>
</dbReference>
<dbReference type="NCBIfam" id="NF000996">
    <property type="entry name" value="PRK00105.1"/>
    <property type="match status" value="1"/>
</dbReference>
<name>A0A1S2LPI0_9BACI</name>
<evidence type="ECO:0000256" key="9">
    <source>
        <dbReference type="ARBA" id="ARBA00047340"/>
    </source>
</evidence>
<comment type="pathway">
    <text evidence="3 11">Nucleoside biosynthesis; alpha-ribazole biosynthesis; alpha-ribazole from 5,6-dimethylbenzimidazole: step 1/2.</text>
</comment>
<dbReference type="InterPro" id="IPR027417">
    <property type="entry name" value="P-loop_NTPase"/>
</dbReference>
<evidence type="ECO:0000259" key="12">
    <source>
        <dbReference type="Pfam" id="PF01656"/>
    </source>
</evidence>
<dbReference type="Pfam" id="PF02277">
    <property type="entry name" value="DBI_PRT"/>
    <property type="match status" value="1"/>
</dbReference>
<feature type="active site" description="Proton acceptor" evidence="11">
    <location>
        <position position="819"/>
    </location>
</feature>
<dbReference type="CDD" id="cd05389">
    <property type="entry name" value="CobQ_N"/>
    <property type="match status" value="1"/>
</dbReference>
<dbReference type="SUPFAM" id="SSF52733">
    <property type="entry name" value="Nicotinate mononucleotide:5,6-dimethylbenzimidazole phosphoribosyltransferase (CobT)"/>
    <property type="match status" value="1"/>
</dbReference>
<dbReference type="InterPro" id="IPR003200">
    <property type="entry name" value="Nict_dMeBzImd_PRibTrfase"/>
</dbReference>
<evidence type="ECO:0000259" key="13">
    <source>
        <dbReference type="Pfam" id="PF07685"/>
    </source>
</evidence>
<dbReference type="UniPathway" id="UPA00148"/>
<comment type="function">
    <text evidence="10">Catalyzes amidations at positions B, D, E, and G on adenosylcobyrinic A,C-diamide. NH(2) groups are provided by glutamine, and one molecule of ATP is hydrogenolyzed for each amidation.</text>
</comment>
<evidence type="ECO:0000256" key="8">
    <source>
        <dbReference type="ARBA" id="ARBA00022962"/>
    </source>
</evidence>
<dbReference type="SUPFAM" id="SSF52317">
    <property type="entry name" value="Class I glutamine amidotransferase-like"/>
    <property type="match status" value="1"/>
</dbReference>
<dbReference type="UniPathway" id="UPA00061">
    <property type="reaction ID" value="UER00516"/>
</dbReference>
<dbReference type="PANTHER" id="PTHR21343:SF1">
    <property type="entry name" value="COBYRIC ACID SYNTHASE"/>
    <property type="match status" value="1"/>
</dbReference>
<dbReference type="HAMAP" id="MF_00028">
    <property type="entry name" value="CobQ"/>
    <property type="match status" value="1"/>
</dbReference>
<dbReference type="FunFam" id="3.40.50.10210:FF:000001">
    <property type="entry name" value="Nicotinate-nucleotide--dimethylbenzimidazole phosphoribosyltransferase"/>
    <property type="match status" value="1"/>
</dbReference>
<dbReference type="InterPro" id="IPR004459">
    <property type="entry name" value="CobQ_synth"/>
</dbReference>
<comment type="function">
    <text evidence="1 11">Catalyzes the synthesis of alpha-ribazole-5'-phosphate from nicotinate mononucleotide (NAMN) and 5,6-dimethylbenzimidazole (DMB).</text>
</comment>
<evidence type="ECO:0000256" key="6">
    <source>
        <dbReference type="ARBA" id="ARBA00022676"/>
    </source>
</evidence>
<keyword evidence="7 11" id="KW-0808">Transferase</keyword>
<keyword evidence="6 11" id="KW-0328">Glycosyltransferase</keyword>
<dbReference type="NCBIfam" id="TIGR00313">
    <property type="entry name" value="cobQ"/>
    <property type="match status" value="1"/>
</dbReference>
<dbReference type="EC" id="2.4.2.21" evidence="11"/>
<dbReference type="OrthoDB" id="9808302at2"/>
<evidence type="ECO:0000256" key="7">
    <source>
        <dbReference type="ARBA" id="ARBA00022679"/>
    </source>
</evidence>
<dbReference type="CDD" id="cd02439">
    <property type="entry name" value="DMB-PRT_CobT"/>
    <property type="match status" value="1"/>
</dbReference>
<dbReference type="InterPro" id="IPR033949">
    <property type="entry name" value="CobQ_GATase1"/>
</dbReference>
<dbReference type="GO" id="GO:0015420">
    <property type="term" value="F:ABC-type vitamin B12 transporter activity"/>
    <property type="evidence" value="ECO:0007669"/>
    <property type="project" value="UniProtKB-UniRule"/>
</dbReference>
<proteinExistence type="inferred from homology"/>
<evidence type="ECO:0000256" key="3">
    <source>
        <dbReference type="ARBA" id="ARBA00005049"/>
    </source>
</evidence>
<evidence type="ECO:0000256" key="2">
    <source>
        <dbReference type="ARBA" id="ARBA00004953"/>
    </source>
</evidence>
<dbReference type="InterPro" id="IPR036087">
    <property type="entry name" value="Nict_dMeBzImd_PRibTrfase_sf"/>
</dbReference>
<dbReference type="GO" id="GO:0008939">
    <property type="term" value="F:nicotinate-nucleotide-dimethylbenzimidazole phosphoribosyltransferase activity"/>
    <property type="evidence" value="ECO:0007669"/>
    <property type="project" value="UniProtKB-UniRule"/>
</dbReference>
<dbReference type="InterPro" id="IPR002586">
    <property type="entry name" value="CobQ/CobB/MinD/ParA_Nub-bd_dom"/>
</dbReference>
<dbReference type="AlphaFoldDB" id="A0A1S2LPI0"/>
<dbReference type="EMBL" id="MLQR01000020">
    <property type="protein sequence ID" value="OIJ14391.1"/>
    <property type="molecule type" value="Genomic_DNA"/>
</dbReference>
<dbReference type="SUPFAM" id="SSF52540">
    <property type="entry name" value="P-loop containing nucleoside triphosphate hydrolases"/>
    <property type="match status" value="1"/>
</dbReference>
<comment type="similarity">
    <text evidence="10">Belongs to the CobB/CobQ family. CobQ subfamily.</text>
</comment>
<dbReference type="PROSITE" id="PS51274">
    <property type="entry name" value="GATASE_COBBQ"/>
    <property type="match status" value="1"/>
</dbReference>
<dbReference type="InterPro" id="IPR011698">
    <property type="entry name" value="GATase_3"/>
</dbReference>
<comment type="catalytic activity">
    <reaction evidence="9 11">
        <text>5,6-dimethylbenzimidazole + nicotinate beta-D-ribonucleotide = alpha-ribazole 5'-phosphate + nicotinate + H(+)</text>
        <dbReference type="Rhea" id="RHEA:11196"/>
        <dbReference type="ChEBI" id="CHEBI:15378"/>
        <dbReference type="ChEBI" id="CHEBI:15890"/>
        <dbReference type="ChEBI" id="CHEBI:32544"/>
        <dbReference type="ChEBI" id="CHEBI:57502"/>
        <dbReference type="ChEBI" id="CHEBI:57918"/>
        <dbReference type="EC" id="2.4.2.21"/>
    </reaction>
</comment>
<protein>
    <recommendedName>
        <fullName evidence="10 11">Multifunctional fusion protein</fullName>
    </recommendedName>
    <domain>
        <recommendedName>
            <fullName evidence="11">Nicotinate-nucleotide--dimethylbenzimidazole phosphoribosyltransferase</fullName>
            <shortName evidence="11">NN:DBI PRT</shortName>
            <ecNumber evidence="11">2.4.2.21</ecNumber>
        </recommendedName>
        <alternativeName>
            <fullName evidence="11">N(1)-alpha-phosphoribosyltransferase</fullName>
        </alternativeName>
    </domain>
    <domain>
        <recommendedName>
            <fullName evidence="10">Cobyric acid synthase</fullName>
        </recommendedName>
    </domain>
</protein>
<evidence type="ECO:0000256" key="1">
    <source>
        <dbReference type="ARBA" id="ARBA00002197"/>
    </source>
</evidence>
<feature type="domain" description="CobQ/CobB/MinD/ParA nucleotide binding" evidence="12">
    <location>
        <begin position="7"/>
        <end position="234"/>
    </location>
</feature>
<dbReference type="Proteomes" id="UP000179524">
    <property type="component" value="Unassembled WGS sequence"/>
</dbReference>
<accession>A0A1S2LPI0</accession>
<evidence type="ECO:0000313" key="15">
    <source>
        <dbReference type="Proteomes" id="UP000179524"/>
    </source>
</evidence>
<dbReference type="CDD" id="cd01750">
    <property type="entry name" value="GATase1_CobQ"/>
    <property type="match status" value="1"/>
</dbReference>
<dbReference type="NCBIfam" id="NF001989">
    <property type="entry name" value="PRK00784.1"/>
    <property type="match status" value="1"/>
</dbReference>